<keyword evidence="2" id="KW-1185">Reference proteome</keyword>
<proteinExistence type="predicted"/>
<dbReference type="OrthoDB" id="63226at2759"/>
<gene>
    <name evidence="1" type="ORF">THRCLA_08801</name>
</gene>
<comment type="caution">
    <text evidence="1">The sequence shown here is derived from an EMBL/GenBank/DDBJ whole genome shotgun (WGS) entry which is preliminary data.</text>
</comment>
<reference evidence="1 2" key="1">
    <citation type="journal article" date="2014" name="Genome Biol. Evol.">
        <title>The secreted proteins of Achlya hypogyna and Thraustotheca clavata identify the ancestral oomycete secretome and reveal gene acquisitions by horizontal gene transfer.</title>
        <authorList>
            <person name="Misner I."/>
            <person name="Blouin N."/>
            <person name="Leonard G."/>
            <person name="Richards T.A."/>
            <person name="Lane C.E."/>
        </authorList>
    </citation>
    <scope>NUCLEOTIDE SEQUENCE [LARGE SCALE GENOMIC DNA]</scope>
    <source>
        <strain evidence="1 2">ATCC 34112</strain>
    </source>
</reference>
<dbReference type="AlphaFoldDB" id="A0A1V9Z2E1"/>
<protein>
    <submittedName>
        <fullName evidence="1">Uncharacterized protein</fullName>
    </submittedName>
</protein>
<evidence type="ECO:0000313" key="1">
    <source>
        <dbReference type="EMBL" id="OQR92052.1"/>
    </source>
</evidence>
<evidence type="ECO:0000313" key="2">
    <source>
        <dbReference type="Proteomes" id="UP000243217"/>
    </source>
</evidence>
<dbReference type="EMBL" id="JNBS01002360">
    <property type="protein sequence ID" value="OQR92052.1"/>
    <property type="molecule type" value="Genomic_DNA"/>
</dbReference>
<dbReference type="Proteomes" id="UP000243217">
    <property type="component" value="Unassembled WGS sequence"/>
</dbReference>
<sequence>MNKELRYASTVEMQTKHWFGLTTWKYQNWSLRGDTLTISHASIYKRKEASTYHCTIKHGGIWRGHKWGIFINTVEYGELYACATGKTSWAMWLNALLALDTALAMKSRDSIASTVSDFESVSPLTKRVSFNDSVRVRTFEHIDHIDEEIGALPVITTF</sequence>
<organism evidence="1 2">
    <name type="scientific">Thraustotheca clavata</name>
    <dbReference type="NCBI Taxonomy" id="74557"/>
    <lineage>
        <taxon>Eukaryota</taxon>
        <taxon>Sar</taxon>
        <taxon>Stramenopiles</taxon>
        <taxon>Oomycota</taxon>
        <taxon>Saprolegniomycetes</taxon>
        <taxon>Saprolegniales</taxon>
        <taxon>Achlyaceae</taxon>
        <taxon>Thraustotheca</taxon>
    </lineage>
</organism>
<name>A0A1V9Z2E1_9STRA</name>
<accession>A0A1V9Z2E1</accession>